<evidence type="ECO:0000256" key="9">
    <source>
        <dbReference type="ARBA" id="ARBA00022842"/>
    </source>
</evidence>
<comment type="catalytic activity">
    <reaction evidence="11">
        <text>Endonucleolytic cleavage of RNA, removing 21 and 42 nucleotides, respectively, from the 5'- and 3'-termini of a 5S-rRNA precursor.</text>
        <dbReference type="EC" id="3.1.26.8"/>
    </reaction>
</comment>
<dbReference type="SUPFAM" id="SSF110455">
    <property type="entry name" value="Toprim domain"/>
    <property type="match status" value="1"/>
</dbReference>
<sequence>MIREVIVVEGKDDTVAIQRAVEADTIETGGSAVSEMTIRRIALAQERRGVIIFTDPDHAGERIRKMIAERVPGCKHAFLARHEAIAKGDLGVENASPEAIRAALGQVRTEMPSAEAELVWADLVESGLTIQTGAAERRNRLGEILGIGYCNAKQLLKRCRMFQIGREEFEAALVKLDELDELDELGASAHIVTGTEGERQNEQAFD</sequence>
<evidence type="ECO:0000256" key="2">
    <source>
        <dbReference type="ARBA" id="ARBA00022517"/>
    </source>
</evidence>
<evidence type="ECO:0000256" key="3">
    <source>
        <dbReference type="ARBA" id="ARBA00022552"/>
    </source>
</evidence>
<comment type="similarity">
    <text evidence="11">Belongs to the ribonuclease M5 family.</text>
</comment>
<evidence type="ECO:0000313" key="14">
    <source>
        <dbReference type="EMBL" id="RJG20950.1"/>
    </source>
</evidence>
<keyword evidence="6 11" id="KW-0699">rRNA-binding</keyword>
<accession>A0A3A3GCV2</accession>
<protein>
    <recommendedName>
        <fullName evidence="11 12">Ribonuclease M5</fullName>
        <ecNumber evidence="11 12">3.1.26.8</ecNumber>
    </recommendedName>
    <alternativeName>
        <fullName evidence="11">RNase M5</fullName>
    </alternativeName>
    <alternativeName>
        <fullName evidence="11">Ribosomal RNA terminal maturase M5</fullName>
    </alternativeName>
</protein>
<dbReference type="GO" id="GO:0046872">
    <property type="term" value="F:metal ion binding"/>
    <property type="evidence" value="ECO:0007669"/>
    <property type="project" value="UniProtKB-KW"/>
</dbReference>
<evidence type="ECO:0000256" key="7">
    <source>
        <dbReference type="ARBA" id="ARBA00022759"/>
    </source>
</evidence>
<dbReference type="HAMAP" id="MF_01469">
    <property type="entry name" value="RNase_M5"/>
    <property type="match status" value="1"/>
</dbReference>
<dbReference type="GO" id="GO:0005737">
    <property type="term" value="C:cytoplasm"/>
    <property type="evidence" value="ECO:0007669"/>
    <property type="project" value="UniProtKB-SubCell"/>
</dbReference>
<reference evidence="14 15" key="1">
    <citation type="submission" date="2018-09" db="EMBL/GenBank/DDBJ databases">
        <title>Paenibacillus SK2017-BO5.</title>
        <authorList>
            <person name="Piskunova J.V."/>
            <person name="Dubiley S.A."/>
            <person name="Severinov K.V."/>
        </authorList>
    </citation>
    <scope>NUCLEOTIDE SEQUENCE [LARGE SCALE GENOMIC DNA]</scope>
    <source>
        <strain evidence="14 15">BO5</strain>
    </source>
</reference>
<gene>
    <name evidence="11 14" type="primary">rnmV</name>
    <name evidence="14" type="ORF">DQX05_23390</name>
</gene>
<feature type="domain" description="Toprim" evidence="13">
    <location>
        <begin position="3"/>
        <end position="86"/>
    </location>
</feature>
<evidence type="ECO:0000256" key="10">
    <source>
        <dbReference type="ARBA" id="ARBA00022884"/>
    </source>
</evidence>
<evidence type="ECO:0000256" key="11">
    <source>
        <dbReference type="HAMAP-Rule" id="MF_01469"/>
    </source>
</evidence>
<dbReference type="PANTHER" id="PTHR39156">
    <property type="entry name" value="RIBONUCLEASE M5"/>
    <property type="match status" value="1"/>
</dbReference>
<organism evidence="14 15">
    <name type="scientific">Paenibacillus thiaminolyticus</name>
    <name type="common">Bacillus thiaminolyticus</name>
    <dbReference type="NCBI Taxonomy" id="49283"/>
    <lineage>
        <taxon>Bacteria</taxon>
        <taxon>Bacillati</taxon>
        <taxon>Bacillota</taxon>
        <taxon>Bacilli</taxon>
        <taxon>Bacillales</taxon>
        <taxon>Paenibacillaceae</taxon>
        <taxon>Paenibacillus</taxon>
    </lineage>
</organism>
<dbReference type="InterPro" id="IPR006171">
    <property type="entry name" value="TOPRIM_dom"/>
</dbReference>
<evidence type="ECO:0000313" key="15">
    <source>
        <dbReference type="Proteomes" id="UP000266177"/>
    </source>
</evidence>
<keyword evidence="7 11" id="KW-0255">Endonuclease</keyword>
<evidence type="ECO:0000256" key="4">
    <source>
        <dbReference type="ARBA" id="ARBA00022722"/>
    </source>
</evidence>
<keyword evidence="5" id="KW-0479">Metal-binding</keyword>
<dbReference type="SMART" id="SM00493">
    <property type="entry name" value="TOPRIM"/>
    <property type="match status" value="1"/>
</dbReference>
<keyword evidence="8 11" id="KW-0378">Hydrolase</keyword>
<evidence type="ECO:0000259" key="13">
    <source>
        <dbReference type="PROSITE" id="PS50880"/>
    </source>
</evidence>
<dbReference type="NCBIfam" id="TIGR00334">
    <property type="entry name" value="5S_RNA_mat_M5"/>
    <property type="match status" value="1"/>
</dbReference>
<dbReference type="FunFam" id="3.40.1360.10:FF:000006">
    <property type="entry name" value="Ribonuclease M5"/>
    <property type="match status" value="1"/>
</dbReference>
<keyword evidence="3 11" id="KW-0698">rRNA processing</keyword>
<dbReference type="CDD" id="cd01027">
    <property type="entry name" value="TOPRIM_RNase_M5_like"/>
    <property type="match status" value="1"/>
</dbReference>
<dbReference type="OrthoDB" id="9791329at2"/>
<evidence type="ECO:0000256" key="5">
    <source>
        <dbReference type="ARBA" id="ARBA00022723"/>
    </source>
</evidence>
<keyword evidence="10 11" id="KW-0694">RNA-binding</keyword>
<dbReference type="Pfam" id="PF13331">
    <property type="entry name" value="DUF4093"/>
    <property type="match status" value="1"/>
</dbReference>
<dbReference type="GO" id="GO:0006364">
    <property type="term" value="P:rRNA processing"/>
    <property type="evidence" value="ECO:0007669"/>
    <property type="project" value="UniProtKB-UniRule"/>
</dbReference>
<dbReference type="GO" id="GO:0019843">
    <property type="term" value="F:rRNA binding"/>
    <property type="evidence" value="ECO:0007669"/>
    <property type="project" value="UniProtKB-KW"/>
</dbReference>
<evidence type="ECO:0000256" key="1">
    <source>
        <dbReference type="ARBA" id="ARBA00022490"/>
    </source>
</evidence>
<dbReference type="GO" id="GO:0043822">
    <property type="term" value="F:ribonuclease M5 activity"/>
    <property type="evidence" value="ECO:0007669"/>
    <property type="project" value="UniProtKB-UniRule"/>
</dbReference>
<dbReference type="InterPro" id="IPR025156">
    <property type="entry name" value="RNase_M5_C"/>
</dbReference>
<comment type="subcellular location">
    <subcellularLocation>
        <location evidence="11">Cytoplasm</location>
    </subcellularLocation>
</comment>
<dbReference type="Pfam" id="PF01751">
    <property type="entry name" value="Toprim"/>
    <property type="match status" value="1"/>
</dbReference>
<dbReference type="EMBL" id="QYZD01000029">
    <property type="protein sequence ID" value="RJG20950.1"/>
    <property type="molecule type" value="Genomic_DNA"/>
</dbReference>
<comment type="function">
    <text evidence="11">Required for correct processing of both the 5' and 3' ends of 5S rRNA precursor. Cleaves both sides of a double-stranded region yielding mature 5S rRNA in one step.</text>
</comment>
<dbReference type="EC" id="3.1.26.8" evidence="11 12"/>
<dbReference type="PROSITE" id="PS50880">
    <property type="entry name" value="TOPRIM"/>
    <property type="match status" value="1"/>
</dbReference>
<proteinExistence type="inferred from homology"/>
<dbReference type="AlphaFoldDB" id="A0A3A3GCV2"/>
<evidence type="ECO:0000256" key="6">
    <source>
        <dbReference type="ARBA" id="ARBA00022730"/>
    </source>
</evidence>
<keyword evidence="2 11" id="KW-0690">Ribosome biogenesis</keyword>
<dbReference type="Gene3D" id="3.40.1360.10">
    <property type="match status" value="1"/>
</dbReference>
<dbReference type="InterPro" id="IPR004466">
    <property type="entry name" value="RNase_M5"/>
</dbReference>
<keyword evidence="9" id="KW-0460">Magnesium</keyword>
<evidence type="ECO:0000256" key="8">
    <source>
        <dbReference type="ARBA" id="ARBA00022801"/>
    </source>
</evidence>
<dbReference type="Proteomes" id="UP000266177">
    <property type="component" value="Unassembled WGS sequence"/>
</dbReference>
<keyword evidence="1 11" id="KW-0963">Cytoplasm</keyword>
<dbReference type="PANTHER" id="PTHR39156:SF1">
    <property type="entry name" value="RIBONUCLEASE M5"/>
    <property type="match status" value="1"/>
</dbReference>
<evidence type="ECO:0000256" key="12">
    <source>
        <dbReference type="NCBIfam" id="TIGR00334"/>
    </source>
</evidence>
<dbReference type="InterPro" id="IPR034141">
    <property type="entry name" value="TOPRIM_RNase_M5-like"/>
</dbReference>
<comment type="caution">
    <text evidence="14">The sequence shown here is derived from an EMBL/GenBank/DDBJ whole genome shotgun (WGS) entry which is preliminary data.</text>
</comment>
<keyword evidence="4 11" id="KW-0540">Nuclease</keyword>
<name>A0A3A3GCV2_PANTH</name>
<dbReference type="RefSeq" id="WP_119795784.1">
    <property type="nucleotide sequence ID" value="NZ_QYZD01000029.1"/>
</dbReference>